<sequence length="120" mass="13626">MPEPSPHAATLYARDIVYDLIPKLKTTERLVDSTLRGRIARCADATEKARLEELTIEFELEISMIRMNLEHLMRRYSRQLEEAARDGASRQGSVLTLDAHEAVAIESARTLYRRAQALAT</sequence>
<evidence type="ECO:0000313" key="2">
    <source>
        <dbReference type="Proteomes" id="UP001255917"/>
    </source>
</evidence>
<comment type="caution">
    <text evidence="1">The sequence shown here is derived from an EMBL/GenBank/DDBJ whole genome shotgun (WGS) entry which is preliminary data.</text>
</comment>
<proteinExistence type="predicted"/>
<reference evidence="2" key="1">
    <citation type="submission" date="2023-07" db="EMBL/GenBank/DDBJ databases">
        <title>Substrates and metabolic shifts associated with increased methane emissions in unrestored hypersaline salterns.</title>
        <authorList>
            <person name="Bueno De Mesquita C.P."/>
            <person name="Tringe S.G."/>
        </authorList>
    </citation>
    <scope>NUCLEOTIDE SEQUENCE [LARGE SCALE GENOMIC DNA]</scope>
    <source>
        <strain evidence="2">I4</strain>
    </source>
</reference>
<gene>
    <name evidence="1" type="ORF">RSO68_07050</name>
</gene>
<dbReference type="Proteomes" id="UP001255917">
    <property type="component" value="Unassembled WGS sequence"/>
</dbReference>
<keyword evidence="2" id="KW-1185">Reference proteome</keyword>
<evidence type="ECO:0000313" key="1">
    <source>
        <dbReference type="EMBL" id="MDT8879222.1"/>
    </source>
</evidence>
<protein>
    <submittedName>
        <fullName evidence="1">Uncharacterized protein</fullName>
    </submittedName>
</protein>
<name>A0ABU3NDL1_9GAMM</name>
<dbReference type="EMBL" id="JAVXUR010000002">
    <property type="protein sequence ID" value="MDT8879222.1"/>
    <property type="molecule type" value="Genomic_DNA"/>
</dbReference>
<organism evidence="1 2">
    <name type="scientific">Halomonas saccharevitans</name>
    <dbReference type="NCBI Taxonomy" id="416872"/>
    <lineage>
        <taxon>Bacteria</taxon>
        <taxon>Pseudomonadati</taxon>
        <taxon>Pseudomonadota</taxon>
        <taxon>Gammaproteobacteria</taxon>
        <taxon>Oceanospirillales</taxon>
        <taxon>Halomonadaceae</taxon>
        <taxon>Halomonas</taxon>
    </lineage>
</organism>
<dbReference type="RefSeq" id="WP_315585956.1">
    <property type="nucleotide sequence ID" value="NZ_JAVXUR010000002.1"/>
</dbReference>
<accession>A0ABU3NDL1</accession>